<proteinExistence type="predicted"/>
<organism evidence="2 3">
    <name type="scientific">Streptomyces violaceolatus</name>
    <dbReference type="NCBI Taxonomy" id="67378"/>
    <lineage>
        <taxon>Bacteria</taxon>
        <taxon>Bacillati</taxon>
        <taxon>Actinomycetota</taxon>
        <taxon>Actinomycetes</taxon>
        <taxon>Kitasatosporales</taxon>
        <taxon>Streptomycetaceae</taxon>
        <taxon>Streptomyces</taxon>
        <taxon>Streptomyces violaceoruber group</taxon>
    </lineage>
</organism>
<accession>A0ABN3SVI2</accession>
<sequence length="97" mass="9835">MPLRTPAGISREECGTCRITGDAAAPGTSAKEAGASVMRSAPEVGGRQTDGHPASAERKRGARGVRGAPEDQARDASASFQVVDGRMILAALAGSGW</sequence>
<gene>
    <name evidence="2" type="ORF">GCM10010310_38920</name>
</gene>
<protein>
    <submittedName>
        <fullName evidence="2">Uncharacterized protein</fullName>
    </submittedName>
</protein>
<evidence type="ECO:0000313" key="2">
    <source>
        <dbReference type="EMBL" id="GAA2686170.1"/>
    </source>
</evidence>
<feature type="region of interest" description="Disordered" evidence="1">
    <location>
        <begin position="19"/>
        <end position="77"/>
    </location>
</feature>
<keyword evidence="3" id="KW-1185">Reference proteome</keyword>
<name>A0ABN3SVI2_9ACTN</name>
<dbReference type="Proteomes" id="UP001499989">
    <property type="component" value="Unassembled WGS sequence"/>
</dbReference>
<reference evidence="2 3" key="1">
    <citation type="journal article" date="2019" name="Int. J. Syst. Evol. Microbiol.">
        <title>The Global Catalogue of Microorganisms (GCM) 10K type strain sequencing project: providing services to taxonomists for standard genome sequencing and annotation.</title>
        <authorList>
            <consortium name="The Broad Institute Genomics Platform"/>
            <consortium name="The Broad Institute Genome Sequencing Center for Infectious Disease"/>
            <person name="Wu L."/>
            <person name="Ma J."/>
        </authorList>
    </citation>
    <scope>NUCLEOTIDE SEQUENCE [LARGE SCALE GENOMIC DNA]</scope>
    <source>
        <strain evidence="2 3">JCM 4531</strain>
    </source>
</reference>
<evidence type="ECO:0000313" key="3">
    <source>
        <dbReference type="Proteomes" id="UP001499989"/>
    </source>
</evidence>
<dbReference type="EMBL" id="BAAASK010000010">
    <property type="protein sequence ID" value="GAA2686170.1"/>
    <property type="molecule type" value="Genomic_DNA"/>
</dbReference>
<comment type="caution">
    <text evidence="2">The sequence shown here is derived from an EMBL/GenBank/DDBJ whole genome shotgun (WGS) entry which is preliminary data.</text>
</comment>
<evidence type="ECO:0000256" key="1">
    <source>
        <dbReference type="SAM" id="MobiDB-lite"/>
    </source>
</evidence>